<comment type="caution">
    <text evidence="2">The sequence shown here is derived from an EMBL/GenBank/DDBJ whole genome shotgun (WGS) entry which is preliminary data.</text>
</comment>
<dbReference type="EMBL" id="JAOZYB010000101">
    <property type="protein sequence ID" value="MEB3961587.1"/>
    <property type="molecule type" value="Genomic_DNA"/>
</dbReference>
<protein>
    <submittedName>
        <fullName evidence="2">Uncharacterized protein</fullName>
    </submittedName>
</protein>
<dbReference type="RefSeq" id="WP_324768891.1">
    <property type="nucleotide sequence ID" value="NZ_BAAATS010000006.1"/>
</dbReference>
<dbReference type="Proteomes" id="UP001352223">
    <property type="component" value="Unassembled WGS sequence"/>
</dbReference>
<feature type="compositionally biased region" description="Basic and acidic residues" evidence="1">
    <location>
        <begin position="1"/>
        <end position="13"/>
    </location>
</feature>
<proteinExistence type="predicted"/>
<gene>
    <name evidence="2" type="ORF">OKJ48_15210</name>
</gene>
<sequence length="63" mass="7125">MTHDRNRQHDDSRPAQTAADEVLEEFEDAETDPLHEERKDRHRGESGDAITPNAVAQQDAEGE</sequence>
<evidence type="ECO:0000313" key="3">
    <source>
        <dbReference type="Proteomes" id="UP001352223"/>
    </source>
</evidence>
<feature type="region of interest" description="Disordered" evidence="1">
    <location>
        <begin position="1"/>
        <end position="63"/>
    </location>
</feature>
<name>A0ABU6CAD7_9ACTN</name>
<keyword evidence="3" id="KW-1185">Reference proteome</keyword>
<evidence type="ECO:0000256" key="1">
    <source>
        <dbReference type="SAM" id="MobiDB-lite"/>
    </source>
</evidence>
<feature type="compositionally biased region" description="Acidic residues" evidence="1">
    <location>
        <begin position="21"/>
        <end position="31"/>
    </location>
</feature>
<accession>A0ABU6CAD7</accession>
<evidence type="ECO:0000313" key="2">
    <source>
        <dbReference type="EMBL" id="MEB3961587.1"/>
    </source>
</evidence>
<feature type="compositionally biased region" description="Basic and acidic residues" evidence="1">
    <location>
        <begin position="32"/>
        <end position="46"/>
    </location>
</feature>
<organism evidence="2 3">
    <name type="scientific">Streptomyces kunmingensis</name>
    <dbReference type="NCBI Taxonomy" id="68225"/>
    <lineage>
        <taxon>Bacteria</taxon>
        <taxon>Bacillati</taxon>
        <taxon>Actinomycetota</taxon>
        <taxon>Actinomycetes</taxon>
        <taxon>Kitasatosporales</taxon>
        <taxon>Streptomycetaceae</taxon>
        <taxon>Streptomyces</taxon>
    </lineage>
</organism>
<reference evidence="2 3" key="1">
    <citation type="submission" date="2022-10" db="EMBL/GenBank/DDBJ databases">
        <authorList>
            <person name="Xie J."/>
            <person name="Shen N."/>
        </authorList>
    </citation>
    <scope>NUCLEOTIDE SEQUENCE [LARGE SCALE GENOMIC DNA]</scope>
    <source>
        <strain evidence="2 3">DSM 41681</strain>
    </source>
</reference>